<organism evidence="8 9">
    <name type="scientific">Phocaeicola plebeius</name>
    <dbReference type="NCBI Taxonomy" id="310297"/>
    <lineage>
        <taxon>Bacteria</taxon>
        <taxon>Pseudomonadati</taxon>
        <taxon>Bacteroidota</taxon>
        <taxon>Bacteroidia</taxon>
        <taxon>Bacteroidales</taxon>
        <taxon>Bacteroidaceae</taxon>
        <taxon>Phocaeicola</taxon>
    </lineage>
</organism>
<dbReference type="EMBL" id="QSQT01000011">
    <property type="protein sequence ID" value="RGK56291.1"/>
    <property type="molecule type" value="Genomic_DNA"/>
</dbReference>
<dbReference type="InterPro" id="IPR027417">
    <property type="entry name" value="P-loop_NTPase"/>
</dbReference>
<evidence type="ECO:0000313" key="7">
    <source>
        <dbReference type="EMBL" id="RGK56291.1"/>
    </source>
</evidence>
<evidence type="ECO:0000259" key="6">
    <source>
        <dbReference type="SMART" id="SM00382"/>
    </source>
</evidence>
<dbReference type="GO" id="GO:0016887">
    <property type="term" value="F:ATP hydrolysis activity"/>
    <property type="evidence" value="ECO:0007669"/>
    <property type="project" value="InterPro"/>
</dbReference>
<dbReference type="Proteomes" id="UP000260780">
    <property type="component" value="Unassembled WGS sequence"/>
</dbReference>
<keyword evidence="2" id="KW-0547">Nucleotide-binding</keyword>
<dbReference type="InterPro" id="IPR000641">
    <property type="entry name" value="CbxX/CfxQ"/>
</dbReference>
<dbReference type="FunFam" id="3.40.50.300:FF:000216">
    <property type="entry name" value="Type VII secretion ATPase EccA"/>
    <property type="match status" value="1"/>
</dbReference>
<dbReference type="PANTHER" id="PTHR43392:SF2">
    <property type="entry name" value="AAA-TYPE ATPASE FAMILY PROTEIN _ ANKYRIN REPEAT FAMILY PROTEIN"/>
    <property type="match status" value="1"/>
</dbReference>
<dbReference type="GO" id="GO:0005524">
    <property type="term" value="F:ATP binding"/>
    <property type="evidence" value="ECO:0007669"/>
    <property type="project" value="UniProtKB-KW"/>
</dbReference>
<feature type="region of interest" description="Disordered" evidence="5">
    <location>
        <begin position="288"/>
        <end position="332"/>
    </location>
</feature>
<accession>A0A3E4W949</accession>
<proteinExistence type="inferred from homology"/>
<name>A0A3E4W949_9BACT</name>
<dbReference type="InterPro" id="IPR003593">
    <property type="entry name" value="AAA+_ATPase"/>
</dbReference>
<dbReference type="Pfam" id="PF17866">
    <property type="entry name" value="AAA_lid_6"/>
    <property type="match status" value="1"/>
</dbReference>
<evidence type="ECO:0000313" key="9">
    <source>
        <dbReference type="Proteomes" id="UP000260780"/>
    </source>
</evidence>
<evidence type="ECO:0000313" key="8">
    <source>
        <dbReference type="EMBL" id="RGM38690.1"/>
    </source>
</evidence>
<dbReference type="PRINTS" id="PR00819">
    <property type="entry name" value="CBXCFQXSUPER"/>
</dbReference>
<dbReference type="SUPFAM" id="SSF52540">
    <property type="entry name" value="P-loop containing nucleoside triphosphate hydrolases"/>
    <property type="match status" value="1"/>
</dbReference>
<dbReference type="Proteomes" id="UP000260862">
    <property type="component" value="Unassembled WGS sequence"/>
</dbReference>
<dbReference type="PANTHER" id="PTHR43392">
    <property type="entry name" value="AAA-TYPE ATPASE FAMILY PROTEIN / ANKYRIN REPEAT FAMILY PROTEIN"/>
    <property type="match status" value="1"/>
</dbReference>
<comment type="similarity">
    <text evidence="1">Belongs to the CbxX/CfxQ family.</text>
</comment>
<evidence type="ECO:0000256" key="4">
    <source>
        <dbReference type="SAM" id="Coils"/>
    </source>
</evidence>
<evidence type="ECO:0000313" key="10">
    <source>
        <dbReference type="Proteomes" id="UP000260862"/>
    </source>
</evidence>
<dbReference type="Gene3D" id="1.10.8.60">
    <property type="match status" value="1"/>
</dbReference>
<dbReference type="EMBL" id="QSTF01000025">
    <property type="protein sequence ID" value="RGM38690.1"/>
    <property type="molecule type" value="Genomic_DNA"/>
</dbReference>
<feature type="domain" description="AAA+ ATPase" evidence="6">
    <location>
        <begin position="376"/>
        <end position="499"/>
    </location>
</feature>
<evidence type="ECO:0000256" key="1">
    <source>
        <dbReference type="ARBA" id="ARBA00010378"/>
    </source>
</evidence>
<dbReference type="InterPro" id="IPR003959">
    <property type="entry name" value="ATPase_AAA_core"/>
</dbReference>
<dbReference type="Gene3D" id="3.40.50.300">
    <property type="entry name" value="P-loop containing nucleotide triphosphate hydrolases"/>
    <property type="match status" value="1"/>
</dbReference>
<protein>
    <submittedName>
        <fullName evidence="8">AAA family ATPase</fullName>
    </submittedName>
</protein>
<gene>
    <name evidence="8" type="ORF">DXC17_10115</name>
    <name evidence="7" type="ORF">DXD04_07205</name>
</gene>
<evidence type="ECO:0000256" key="5">
    <source>
        <dbReference type="SAM" id="MobiDB-lite"/>
    </source>
</evidence>
<dbReference type="InterPro" id="IPR050773">
    <property type="entry name" value="CbxX/CfxQ_RuBisCO_ESX"/>
</dbReference>
<dbReference type="SMART" id="SM00382">
    <property type="entry name" value="AAA"/>
    <property type="match status" value="1"/>
</dbReference>
<sequence>MKNVMLRATRTFIEDLCAPEYAHNHLAVEISHPDGFTDAQELSIRVYSCEYRLLGCDTRSLKGKKSRKVRFDILSEEEWEAGLYRIYVYRNGRPVGWTLLELYSGYECWDKTEVEDFQTRPEEKYFAETFCFLPLFSWMHQEQCDSNLIRQFLETLYALDSHQLAVPHLLVSGNQARKYAARLLALHFCEKQTALCNHFSLQELLEGSLQWKVLQEKMDTRKVVLVEVPYKEYTRQESNLLDLLGNLMEQKVSSGPIFIFYGTMDSTYQLRRCSTAMSRIFTEENTIYTPDKAETDDPSEAFPVDDLPLPFDEEQPLPHTEEDSPLPEDNMPSDAEQALQEMVGLTRLKEDLQEARMMAAFMKRRMELGLDTELDNRHHMLFLGNPGTGKTTVAKLIGQLYHQMGLLSSGHTIETCRTKLVGEYIGETEKHIRQAIEEARGGVLFIDEAYTLITTKQETKDFGKEVIHALLTVLSEPNPDMIIILAGYEDKMQQMLRTNPGLQERFPLQFYFDDYNADELMEMAHRLLQKRNFQLTSEADKELYTLIVEATAQRDEYFGNGRWLHNLIEQGIIKCMAQRIMSQPSIPDNTFLFRTITQEDVVKAGNRLRGKQVVKLEPQPIRRIGFRA</sequence>
<reference evidence="9 10" key="1">
    <citation type="submission" date="2018-08" db="EMBL/GenBank/DDBJ databases">
        <title>A genome reference for cultivated species of the human gut microbiota.</title>
        <authorList>
            <person name="Zou Y."/>
            <person name="Xue W."/>
            <person name="Luo G."/>
        </authorList>
    </citation>
    <scope>NUCLEOTIDE SEQUENCE [LARGE SCALE GENOMIC DNA]</scope>
    <source>
        <strain evidence="8 9">OM08-14</strain>
        <strain evidence="7 10">TF10-3AC</strain>
    </source>
</reference>
<dbReference type="RefSeq" id="WP_117672162.1">
    <property type="nucleotide sequence ID" value="NZ_CABOGR010000011.1"/>
</dbReference>
<dbReference type="Pfam" id="PF00004">
    <property type="entry name" value="AAA"/>
    <property type="match status" value="1"/>
</dbReference>
<keyword evidence="10" id="KW-1185">Reference proteome</keyword>
<comment type="caution">
    <text evidence="8">The sequence shown here is derived from an EMBL/GenBank/DDBJ whole genome shotgun (WGS) entry which is preliminary data.</text>
</comment>
<evidence type="ECO:0000256" key="3">
    <source>
        <dbReference type="ARBA" id="ARBA00022840"/>
    </source>
</evidence>
<dbReference type="InterPro" id="IPR041627">
    <property type="entry name" value="AAA_lid_6"/>
</dbReference>
<dbReference type="CDD" id="cd00009">
    <property type="entry name" value="AAA"/>
    <property type="match status" value="1"/>
</dbReference>
<dbReference type="AlphaFoldDB" id="A0A3E4W949"/>
<keyword evidence="4" id="KW-0175">Coiled coil</keyword>
<feature type="coiled-coil region" evidence="4">
    <location>
        <begin position="335"/>
        <end position="365"/>
    </location>
</feature>
<keyword evidence="3" id="KW-0067">ATP-binding</keyword>
<evidence type="ECO:0000256" key="2">
    <source>
        <dbReference type="ARBA" id="ARBA00022741"/>
    </source>
</evidence>